<dbReference type="InterPro" id="IPR010189">
    <property type="entry name" value="SK_arc"/>
</dbReference>
<dbReference type="InterPro" id="IPR013750">
    <property type="entry name" value="GHMP_kinase_C_dom"/>
</dbReference>
<keyword evidence="7 14" id="KW-0028">Amino-acid biosynthesis</keyword>
<keyword evidence="9 14" id="KW-0547">Nucleotide-binding</keyword>
<evidence type="ECO:0000256" key="5">
    <source>
        <dbReference type="ARBA" id="ARBA00013853"/>
    </source>
</evidence>
<dbReference type="PANTHER" id="PTHR20861">
    <property type="entry name" value="HOMOSERINE/4-DIPHOSPHOCYTIDYL-2-C-METHYL-D-ERYTHRITOL KINASE"/>
    <property type="match status" value="1"/>
</dbReference>
<dbReference type="InterPro" id="IPR006204">
    <property type="entry name" value="GHMP_kinase_N_dom"/>
</dbReference>
<dbReference type="InterPro" id="IPR014721">
    <property type="entry name" value="Ribsml_uS5_D2-typ_fold_subgr"/>
</dbReference>
<dbReference type="Gene3D" id="3.30.230.10">
    <property type="match status" value="1"/>
</dbReference>
<dbReference type="InterPro" id="IPR036554">
    <property type="entry name" value="GHMP_kinase_C_sf"/>
</dbReference>
<dbReference type="PIRSF" id="PIRSF005758">
    <property type="entry name" value="Shikimt_kin_arch"/>
    <property type="match status" value="1"/>
</dbReference>
<evidence type="ECO:0000256" key="13">
    <source>
        <dbReference type="ARBA" id="ARBA00048567"/>
    </source>
</evidence>
<keyword evidence="11 14" id="KW-0067">ATP-binding</keyword>
<keyword evidence="10 14" id="KW-0418">Kinase</keyword>
<comment type="subcellular location">
    <subcellularLocation>
        <location evidence="1 14">Cytoplasm</location>
    </subcellularLocation>
</comment>
<dbReference type="Pfam" id="PF08544">
    <property type="entry name" value="GHMP_kinases_C"/>
    <property type="match status" value="1"/>
</dbReference>
<evidence type="ECO:0000256" key="8">
    <source>
        <dbReference type="ARBA" id="ARBA00022679"/>
    </source>
</evidence>
<evidence type="ECO:0000256" key="3">
    <source>
        <dbReference type="ARBA" id="ARBA00010202"/>
    </source>
</evidence>
<dbReference type="PANTHER" id="PTHR20861:SF3">
    <property type="entry name" value="SHIKIMATE KINASE"/>
    <property type="match status" value="1"/>
</dbReference>
<proteinExistence type="inferred from homology"/>
<accession>A0A133VJ89</accession>
<evidence type="ECO:0000313" key="17">
    <source>
        <dbReference type="EMBL" id="KXB06512.1"/>
    </source>
</evidence>
<evidence type="ECO:0000259" key="15">
    <source>
        <dbReference type="Pfam" id="PF00288"/>
    </source>
</evidence>
<evidence type="ECO:0000256" key="2">
    <source>
        <dbReference type="ARBA" id="ARBA00004842"/>
    </source>
</evidence>
<comment type="pathway">
    <text evidence="2 14">Metabolic intermediate biosynthesis; chorismate biosynthesis; chorismate from D-erythrose 4-phosphate and phosphoenolpyruvate: step 5/7.</text>
</comment>
<evidence type="ECO:0000256" key="1">
    <source>
        <dbReference type="ARBA" id="ARBA00004496"/>
    </source>
</evidence>
<dbReference type="GO" id="GO:0009073">
    <property type="term" value="P:aromatic amino acid family biosynthetic process"/>
    <property type="evidence" value="ECO:0007669"/>
    <property type="project" value="UniProtKB-KW"/>
</dbReference>
<keyword evidence="8 14" id="KW-0808">Transferase</keyword>
<dbReference type="EC" id="2.7.1.71" evidence="4 14"/>
<sequence length="288" mass="30039">MKGTASAAGSATIVNAISTGKGAAFAIDLRVQAEVELEEEMSGVTGKVENASEDPLLIETCVRKVLEFYGVVEDYGAKVKTTSDLPTAVGLSSSSAAANATIIATSAALGEEIQSEKAINLGIEAAFDAGVTVTGAYDDASASFYGGAVVTDNEERVLLEKFPMDSDLAVLVFLPQDKSYTSDVDIKRTKLISKLVESAHDEALSGNLYGAQTLNGLLYSSVLGYSSLPALRAIEAGALSAGLSGTGSAIVAISEEENIENIEERWKDEASEIIVTRPSEEGGRIENE</sequence>
<dbReference type="GO" id="GO:0005737">
    <property type="term" value="C:cytoplasm"/>
    <property type="evidence" value="ECO:0007669"/>
    <property type="project" value="UniProtKB-SubCell"/>
</dbReference>
<evidence type="ECO:0000256" key="9">
    <source>
        <dbReference type="ARBA" id="ARBA00022741"/>
    </source>
</evidence>
<dbReference type="InterPro" id="IPR020568">
    <property type="entry name" value="Ribosomal_Su5_D2-typ_SF"/>
</dbReference>
<name>A0A133VJ89_9EURY</name>
<dbReference type="GO" id="GO:0008652">
    <property type="term" value="P:amino acid biosynthetic process"/>
    <property type="evidence" value="ECO:0007669"/>
    <property type="project" value="UniProtKB-KW"/>
</dbReference>
<keyword evidence="6 14" id="KW-0963">Cytoplasm</keyword>
<dbReference type="PATRIC" id="fig|1698282.3.peg.27"/>
<organism evidence="17 18">
    <name type="scientific">candidate division MSBL1 archaeon SCGC-AAA382F02</name>
    <dbReference type="NCBI Taxonomy" id="1698282"/>
    <lineage>
        <taxon>Archaea</taxon>
        <taxon>Methanobacteriati</taxon>
        <taxon>Methanobacteriota</taxon>
        <taxon>candidate division MSBL1</taxon>
    </lineage>
</organism>
<dbReference type="SUPFAM" id="SSF55060">
    <property type="entry name" value="GHMP Kinase, C-terminal domain"/>
    <property type="match status" value="1"/>
</dbReference>
<dbReference type="GO" id="GO:0004765">
    <property type="term" value="F:shikimate kinase activity"/>
    <property type="evidence" value="ECO:0007669"/>
    <property type="project" value="UniProtKB-UniRule"/>
</dbReference>
<feature type="domain" description="GHMP kinase C-terminal" evidence="16">
    <location>
        <begin position="233"/>
        <end position="269"/>
    </location>
</feature>
<dbReference type="SUPFAM" id="SSF54211">
    <property type="entry name" value="Ribosomal protein S5 domain 2-like"/>
    <property type="match status" value="1"/>
</dbReference>
<feature type="domain" description="GHMP kinase N-terminal" evidence="15">
    <location>
        <begin position="58"/>
        <end position="147"/>
    </location>
</feature>
<dbReference type="HAMAP" id="MF_00370">
    <property type="entry name" value="Shik_kinase_arch"/>
    <property type="match status" value="1"/>
</dbReference>
<evidence type="ECO:0000256" key="6">
    <source>
        <dbReference type="ARBA" id="ARBA00022490"/>
    </source>
</evidence>
<evidence type="ECO:0000259" key="16">
    <source>
        <dbReference type="Pfam" id="PF08544"/>
    </source>
</evidence>
<dbReference type="GO" id="GO:0009423">
    <property type="term" value="P:chorismate biosynthetic process"/>
    <property type="evidence" value="ECO:0007669"/>
    <property type="project" value="UniProtKB-UniRule"/>
</dbReference>
<dbReference type="NCBIfam" id="TIGR01920">
    <property type="entry name" value="Shik_kin_archae"/>
    <property type="match status" value="1"/>
</dbReference>
<dbReference type="UniPathway" id="UPA00053">
    <property type="reaction ID" value="UER00088"/>
</dbReference>
<evidence type="ECO:0000313" key="18">
    <source>
        <dbReference type="Proteomes" id="UP000070491"/>
    </source>
</evidence>
<comment type="similarity">
    <text evidence="3 14">Belongs to the GHMP kinase family. Archaeal shikimate kinase subfamily.</text>
</comment>
<keyword evidence="12 14" id="KW-0057">Aromatic amino acid biosynthesis</keyword>
<keyword evidence="18" id="KW-1185">Reference proteome</keyword>
<reference evidence="17 18" key="1">
    <citation type="journal article" date="2016" name="Sci. Rep.">
        <title>Metabolic traits of an uncultured archaeal lineage -MSBL1- from brine pools of the Red Sea.</title>
        <authorList>
            <person name="Mwirichia R."/>
            <person name="Alam I."/>
            <person name="Rashid M."/>
            <person name="Vinu M."/>
            <person name="Ba-Alawi W."/>
            <person name="Anthony Kamau A."/>
            <person name="Kamanda Ngugi D."/>
            <person name="Goker M."/>
            <person name="Klenk H.P."/>
            <person name="Bajic V."/>
            <person name="Stingl U."/>
        </authorList>
    </citation>
    <scope>NUCLEOTIDE SEQUENCE [LARGE SCALE GENOMIC DNA]</scope>
    <source>
        <strain evidence="17">SCGC-AAA382F02</strain>
    </source>
</reference>
<evidence type="ECO:0000256" key="7">
    <source>
        <dbReference type="ARBA" id="ARBA00022605"/>
    </source>
</evidence>
<comment type="caution">
    <text evidence="17">The sequence shown here is derived from an EMBL/GenBank/DDBJ whole genome shotgun (WGS) entry which is preliminary data.</text>
</comment>
<dbReference type="GO" id="GO:0005524">
    <property type="term" value="F:ATP binding"/>
    <property type="evidence" value="ECO:0007669"/>
    <property type="project" value="UniProtKB-UniRule"/>
</dbReference>
<evidence type="ECO:0000256" key="4">
    <source>
        <dbReference type="ARBA" id="ARBA00012154"/>
    </source>
</evidence>
<dbReference type="PROSITE" id="PS00627">
    <property type="entry name" value="GHMP_KINASES_ATP"/>
    <property type="match status" value="1"/>
</dbReference>
<dbReference type="EMBL" id="LHYG01000001">
    <property type="protein sequence ID" value="KXB06512.1"/>
    <property type="molecule type" value="Genomic_DNA"/>
</dbReference>
<evidence type="ECO:0000256" key="11">
    <source>
        <dbReference type="ARBA" id="ARBA00022840"/>
    </source>
</evidence>
<dbReference type="Pfam" id="PF00288">
    <property type="entry name" value="GHMP_kinases_N"/>
    <property type="match status" value="1"/>
</dbReference>
<dbReference type="Proteomes" id="UP000070491">
    <property type="component" value="Unassembled WGS sequence"/>
</dbReference>
<evidence type="ECO:0000256" key="12">
    <source>
        <dbReference type="ARBA" id="ARBA00023141"/>
    </source>
</evidence>
<dbReference type="AlphaFoldDB" id="A0A133VJ89"/>
<comment type="catalytic activity">
    <reaction evidence="13 14">
        <text>shikimate + ATP = 3-phosphoshikimate + ADP + H(+)</text>
        <dbReference type="Rhea" id="RHEA:13121"/>
        <dbReference type="ChEBI" id="CHEBI:15378"/>
        <dbReference type="ChEBI" id="CHEBI:30616"/>
        <dbReference type="ChEBI" id="CHEBI:36208"/>
        <dbReference type="ChEBI" id="CHEBI:145989"/>
        <dbReference type="ChEBI" id="CHEBI:456216"/>
        <dbReference type="EC" id="2.7.1.71"/>
    </reaction>
</comment>
<protein>
    <recommendedName>
        <fullName evidence="5 14">Shikimate kinase</fullName>
        <shortName evidence="14">SK</shortName>
        <ecNumber evidence="4 14">2.7.1.71</ecNumber>
    </recommendedName>
</protein>
<feature type="binding site" evidence="14">
    <location>
        <begin position="86"/>
        <end position="96"/>
    </location>
    <ligand>
        <name>ATP</name>
        <dbReference type="ChEBI" id="CHEBI:30616"/>
    </ligand>
</feature>
<dbReference type="InterPro" id="IPR006203">
    <property type="entry name" value="GHMP_knse_ATP-bd_CS"/>
</dbReference>
<evidence type="ECO:0000256" key="14">
    <source>
        <dbReference type="HAMAP-Rule" id="MF_00370"/>
    </source>
</evidence>
<gene>
    <name evidence="14" type="primary">aroK</name>
    <name evidence="17" type="ORF">AKJ53_00135</name>
</gene>
<evidence type="ECO:0000256" key="10">
    <source>
        <dbReference type="ARBA" id="ARBA00022777"/>
    </source>
</evidence>